<dbReference type="PROSITE" id="PS00521">
    <property type="entry name" value="P5CR"/>
    <property type="match status" value="1"/>
</dbReference>
<dbReference type="InterPro" id="IPR053790">
    <property type="entry name" value="P5CR-like_CS"/>
</dbReference>
<keyword evidence="3 6" id="KW-0521">NADP</keyword>
<evidence type="ECO:0000256" key="8">
    <source>
        <dbReference type="PIRSR" id="PIRSR000193-1"/>
    </source>
</evidence>
<proteinExistence type="inferred from homology"/>
<evidence type="ECO:0000256" key="9">
    <source>
        <dbReference type="RuleBase" id="RU003903"/>
    </source>
</evidence>
<evidence type="ECO:0000256" key="2">
    <source>
        <dbReference type="ARBA" id="ARBA00022650"/>
    </source>
</evidence>
<dbReference type="InterPro" id="IPR029036">
    <property type="entry name" value="P5CR_dimer"/>
</dbReference>
<protein>
    <recommendedName>
        <fullName evidence="6 7">Pyrroline-5-carboxylate reductase</fullName>
        <shortName evidence="6">P5C reductase</shortName>
        <shortName evidence="6">P5CR</shortName>
        <ecNumber evidence="6 7">1.5.1.2</ecNumber>
    </recommendedName>
    <alternativeName>
        <fullName evidence="6">PCA reductase</fullName>
    </alternativeName>
</protein>
<evidence type="ECO:0000313" key="13">
    <source>
        <dbReference type="Proteomes" id="UP000886879"/>
    </source>
</evidence>
<feature type="binding site" evidence="8">
    <location>
        <position position="54"/>
    </location>
    <ligand>
        <name>NADPH</name>
        <dbReference type="ChEBI" id="CHEBI:57783"/>
    </ligand>
</feature>
<dbReference type="InterPro" id="IPR036291">
    <property type="entry name" value="NAD(P)-bd_dom_sf"/>
</dbReference>
<comment type="similarity">
    <text evidence="1 6 9">Belongs to the pyrroline-5-carboxylate reductase family.</text>
</comment>
<dbReference type="Gene3D" id="3.40.50.720">
    <property type="entry name" value="NAD(P)-binding Rossmann-like Domain"/>
    <property type="match status" value="1"/>
</dbReference>
<dbReference type="EMBL" id="DVFO01000038">
    <property type="protein sequence ID" value="HIQ60760.1"/>
    <property type="molecule type" value="Genomic_DNA"/>
</dbReference>
<evidence type="ECO:0000256" key="1">
    <source>
        <dbReference type="ARBA" id="ARBA00005525"/>
    </source>
</evidence>
<dbReference type="NCBIfam" id="TIGR00112">
    <property type="entry name" value="proC"/>
    <property type="match status" value="1"/>
</dbReference>
<name>A0A9D0YS40_9FIRM</name>
<evidence type="ECO:0000259" key="11">
    <source>
        <dbReference type="Pfam" id="PF14748"/>
    </source>
</evidence>
<reference evidence="12" key="2">
    <citation type="journal article" date="2021" name="PeerJ">
        <title>Extensive microbial diversity within the chicken gut microbiome revealed by metagenomics and culture.</title>
        <authorList>
            <person name="Gilroy R."/>
            <person name="Ravi A."/>
            <person name="Getino M."/>
            <person name="Pursley I."/>
            <person name="Horton D.L."/>
            <person name="Alikhan N.F."/>
            <person name="Baker D."/>
            <person name="Gharbi K."/>
            <person name="Hall N."/>
            <person name="Watson M."/>
            <person name="Adriaenssens E.M."/>
            <person name="Foster-Nyarko E."/>
            <person name="Jarju S."/>
            <person name="Secka A."/>
            <person name="Antonio M."/>
            <person name="Oren A."/>
            <person name="Chaudhuri R.R."/>
            <person name="La Ragione R."/>
            <person name="Hildebrand F."/>
            <person name="Pallen M.J."/>
        </authorList>
    </citation>
    <scope>NUCLEOTIDE SEQUENCE</scope>
    <source>
        <strain evidence="12">ChiGjej2B2-12916</strain>
    </source>
</reference>
<dbReference type="AlphaFoldDB" id="A0A9D0YS40"/>
<dbReference type="SUPFAM" id="SSF48179">
    <property type="entry name" value="6-phosphogluconate dehydrogenase C-terminal domain-like"/>
    <property type="match status" value="1"/>
</dbReference>
<dbReference type="GO" id="GO:0005737">
    <property type="term" value="C:cytoplasm"/>
    <property type="evidence" value="ECO:0007669"/>
    <property type="project" value="UniProtKB-SubCell"/>
</dbReference>
<dbReference type="GO" id="GO:0055129">
    <property type="term" value="P:L-proline biosynthetic process"/>
    <property type="evidence" value="ECO:0007669"/>
    <property type="project" value="UniProtKB-UniRule"/>
</dbReference>
<accession>A0A9D0YS40</accession>
<dbReference type="InterPro" id="IPR000304">
    <property type="entry name" value="Pyrroline-COOH_reductase"/>
</dbReference>
<comment type="pathway">
    <text evidence="6 9">Amino-acid biosynthesis; L-proline biosynthesis; L-proline from L-glutamate 5-semialdehyde: step 1/1.</text>
</comment>
<comment type="function">
    <text evidence="5 6">Catalyzes the reduction of 1-pyrroline-5-carboxylate (PCA) to L-proline.</text>
</comment>
<dbReference type="InterPro" id="IPR028939">
    <property type="entry name" value="P5C_Rdtase_cat_N"/>
</dbReference>
<evidence type="ECO:0000256" key="7">
    <source>
        <dbReference type="NCBIfam" id="TIGR00112"/>
    </source>
</evidence>
<reference evidence="12" key="1">
    <citation type="submission" date="2020-10" db="EMBL/GenBank/DDBJ databases">
        <authorList>
            <person name="Gilroy R."/>
        </authorList>
    </citation>
    <scope>NUCLEOTIDE SEQUENCE</scope>
    <source>
        <strain evidence="12">ChiGjej2B2-12916</strain>
    </source>
</reference>
<feature type="binding site" evidence="8">
    <location>
        <begin position="7"/>
        <end position="12"/>
    </location>
    <ligand>
        <name>NADP(+)</name>
        <dbReference type="ChEBI" id="CHEBI:58349"/>
    </ligand>
</feature>
<sequence>MSRVAFIGCGNMGSALARAACASVGPDQVYLANRTYAKAEALAQELGCHAAENNAQAFEEADYLFLCVKPHLLSGVLAELGPSLERCPTKVLISVAAGVTLDTLRSFLPAKAQDAPLLRLMPNTCVEIGQGMSALCAAPSAQPHHIQAVQDILARSGRVDLMDEAHMDAFTSVAGCGPAYVYPFIEALADGGVMVGLPRKQAMEYAAQMLMGAAAMVLESGQHPGALKDAVCSPGGSTIAGVAALEANGLRHAAIQAVLAAYEKNKQLGKQ</sequence>
<evidence type="ECO:0000256" key="3">
    <source>
        <dbReference type="ARBA" id="ARBA00022857"/>
    </source>
</evidence>
<dbReference type="PIRSF" id="PIRSF000193">
    <property type="entry name" value="Pyrrol-5-carb_rd"/>
    <property type="match status" value="1"/>
</dbReference>
<comment type="catalytic activity">
    <reaction evidence="6">
        <text>L-proline + NAD(+) = (S)-1-pyrroline-5-carboxylate + NADH + 2 H(+)</text>
        <dbReference type="Rhea" id="RHEA:14105"/>
        <dbReference type="ChEBI" id="CHEBI:15378"/>
        <dbReference type="ChEBI" id="CHEBI:17388"/>
        <dbReference type="ChEBI" id="CHEBI:57540"/>
        <dbReference type="ChEBI" id="CHEBI:57945"/>
        <dbReference type="ChEBI" id="CHEBI:60039"/>
        <dbReference type="EC" id="1.5.1.2"/>
    </reaction>
</comment>
<comment type="subcellular location">
    <subcellularLocation>
        <location evidence="6">Cytoplasm</location>
    </subcellularLocation>
</comment>
<keyword evidence="6 9" id="KW-0028">Amino-acid biosynthesis</keyword>
<dbReference type="PANTHER" id="PTHR11645">
    <property type="entry name" value="PYRROLINE-5-CARBOXYLATE REDUCTASE"/>
    <property type="match status" value="1"/>
</dbReference>
<keyword evidence="4 6" id="KW-0560">Oxidoreductase</keyword>
<dbReference type="Proteomes" id="UP000886879">
    <property type="component" value="Unassembled WGS sequence"/>
</dbReference>
<feature type="domain" description="Pyrroline-5-carboxylate reductase dimerisation" evidence="11">
    <location>
        <begin position="164"/>
        <end position="268"/>
    </location>
</feature>
<feature type="domain" description="Pyrroline-5-carboxylate reductase catalytic N-terminal" evidence="10">
    <location>
        <begin position="3"/>
        <end position="98"/>
    </location>
</feature>
<keyword evidence="2 6" id="KW-0641">Proline biosynthesis</keyword>
<dbReference type="SUPFAM" id="SSF51735">
    <property type="entry name" value="NAD(P)-binding Rossmann-fold domains"/>
    <property type="match status" value="1"/>
</dbReference>
<organism evidence="12 13">
    <name type="scientific">Candidatus Enterenecus faecium</name>
    <dbReference type="NCBI Taxonomy" id="2840780"/>
    <lineage>
        <taxon>Bacteria</taxon>
        <taxon>Bacillati</taxon>
        <taxon>Bacillota</taxon>
        <taxon>Clostridia</taxon>
        <taxon>Eubacteriales</taxon>
        <taxon>Candidatus Enterenecus</taxon>
    </lineage>
</organism>
<dbReference type="InterPro" id="IPR008927">
    <property type="entry name" value="6-PGluconate_DH-like_C_sf"/>
</dbReference>
<comment type="caution">
    <text evidence="12">The sequence shown here is derived from an EMBL/GenBank/DDBJ whole genome shotgun (WGS) entry which is preliminary data.</text>
</comment>
<comment type="catalytic activity">
    <reaction evidence="6 9">
        <text>L-proline + NADP(+) = (S)-1-pyrroline-5-carboxylate + NADPH + 2 H(+)</text>
        <dbReference type="Rhea" id="RHEA:14109"/>
        <dbReference type="ChEBI" id="CHEBI:15378"/>
        <dbReference type="ChEBI" id="CHEBI:17388"/>
        <dbReference type="ChEBI" id="CHEBI:57783"/>
        <dbReference type="ChEBI" id="CHEBI:58349"/>
        <dbReference type="ChEBI" id="CHEBI:60039"/>
        <dbReference type="EC" id="1.5.1.2"/>
    </reaction>
</comment>
<evidence type="ECO:0000313" key="12">
    <source>
        <dbReference type="EMBL" id="HIQ60760.1"/>
    </source>
</evidence>
<dbReference type="EC" id="1.5.1.2" evidence="6 7"/>
<keyword evidence="6" id="KW-0963">Cytoplasm</keyword>
<dbReference type="PANTHER" id="PTHR11645:SF0">
    <property type="entry name" value="PYRROLINE-5-CARBOXYLATE REDUCTASE 3"/>
    <property type="match status" value="1"/>
</dbReference>
<dbReference type="Gene3D" id="1.10.3730.10">
    <property type="entry name" value="ProC C-terminal domain-like"/>
    <property type="match status" value="1"/>
</dbReference>
<dbReference type="Pfam" id="PF14748">
    <property type="entry name" value="P5CR_dimer"/>
    <property type="match status" value="1"/>
</dbReference>
<dbReference type="Pfam" id="PF03807">
    <property type="entry name" value="F420_oxidored"/>
    <property type="match status" value="1"/>
</dbReference>
<dbReference type="FunFam" id="1.10.3730.10:FF:000001">
    <property type="entry name" value="Pyrroline-5-carboxylate reductase"/>
    <property type="match status" value="1"/>
</dbReference>
<dbReference type="GO" id="GO:0004735">
    <property type="term" value="F:pyrroline-5-carboxylate reductase activity"/>
    <property type="evidence" value="ECO:0007669"/>
    <property type="project" value="UniProtKB-UniRule"/>
</dbReference>
<evidence type="ECO:0000256" key="6">
    <source>
        <dbReference type="HAMAP-Rule" id="MF_01925"/>
    </source>
</evidence>
<evidence type="ECO:0000256" key="5">
    <source>
        <dbReference type="ARBA" id="ARBA00058118"/>
    </source>
</evidence>
<evidence type="ECO:0000259" key="10">
    <source>
        <dbReference type="Pfam" id="PF03807"/>
    </source>
</evidence>
<gene>
    <name evidence="6 12" type="primary">proC</name>
    <name evidence="12" type="ORF">IAD31_04085</name>
</gene>
<evidence type="ECO:0000256" key="4">
    <source>
        <dbReference type="ARBA" id="ARBA00023002"/>
    </source>
</evidence>
<dbReference type="HAMAP" id="MF_01925">
    <property type="entry name" value="P5C_reductase"/>
    <property type="match status" value="1"/>
</dbReference>